<evidence type="ECO:0000313" key="1">
    <source>
        <dbReference type="EMBL" id="KAF2532677.1"/>
    </source>
</evidence>
<sequence length="255" mass="29132">MFLKLHDCANIINGLHDTCFLIDVIGEVLDFGGLQNVHCARKEVIKVEFTLRDINNHRIHCCIFGNLAEILTEAVKQPNNGDICLIRYAKIRKYKGELQVSNAFDTSLVLINPDIKEAQSLEQIVICTVYAIDTSSGWYYLDCMVCKNKVFKPTVSFDEMIVPIWWCEFCQCIVTKIEDQEVLPPEIVEIVGKTYGFGISDDENNMIGGADKFNSMKVWNLNDIMWKRIKSLHQMSTYSRKKQCTNDEGNKNKSG</sequence>
<dbReference type="InterPro" id="IPR012340">
    <property type="entry name" value="NA-bd_OB-fold"/>
</dbReference>
<gene>
    <name evidence="1" type="ORF">F2Q70_00029645</name>
</gene>
<comment type="caution">
    <text evidence="1">The sequence shown here is derived from an EMBL/GenBank/DDBJ whole genome shotgun (WGS) entry which is preliminary data.</text>
</comment>
<accession>A0A8S9FK36</accession>
<dbReference type="EMBL" id="QGKY02002305">
    <property type="protein sequence ID" value="KAF2532677.1"/>
    <property type="molecule type" value="Genomic_DNA"/>
</dbReference>
<organism evidence="1">
    <name type="scientific">Brassica cretica</name>
    <name type="common">Mustard</name>
    <dbReference type="NCBI Taxonomy" id="69181"/>
    <lineage>
        <taxon>Eukaryota</taxon>
        <taxon>Viridiplantae</taxon>
        <taxon>Streptophyta</taxon>
        <taxon>Embryophyta</taxon>
        <taxon>Tracheophyta</taxon>
        <taxon>Spermatophyta</taxon>
        <taxon>Magnoliopsida</taxon>
        <taxon>eudicotyledons</taxon>
        <taxon>Gunneridae</taxon>
        <taxon>Pentapetalae</taxon>
        <taxon>rosids</taxon>
        <taxon>malvids</taxon>
        <taxon>Brassicales</taxon>
        <taxon>Brassicaceae</taxon>
        <taxon>Brassiceae</taxon>
        <taxon>Brassica</taxon>
    </lineage>
</organism>
<dbReference type="Gene3D" id="2.40.50.140">
    <property type="entry name" value="Nucleic acid-binding proteins"/>
    <property type="match status" value="1"/>
</dbReference>
<proteinExistence type="predicted"/>
<evidence type="ECO:0008006" key="2">
    <source>
        <dbReference type="Google" id="ProtNLM"/>
    </source>
</evidence>
<reference evidence="1" key="1">
    <citation type="submission" date="2019-12" db="EMBL/GenBank/DDBJ databases">
        <title>Genome sequencing and annotation of Brassica cretica.</title>
        <authorList>
            <person name="Studholme D.J."/>
            <person name="Sarris P.F."/>
        </authorList>
    </citation>
    <scope>NUCLEOTIDE SEQUENCE</scope>
    <source>
        <strain evidence="1">PFS-102/07</strain>
        <tissue evidence="1">Leaf</tissue>
    </source>
</reference>
<dbReference type="SUPFAM" id="SSF50249">
    <property type="entry name" value="Nucleic acid-binding proteins"/>
    <property type="match status" value="2"/>
</dbReference>
<name>A0A8S9FK36_BRACR</name>
<dbReference type="CDD" id="cd04481">
    <property type="entry name" value="RPA1_DBD_B_like"/>
    <property type="match status" value="1"/>
</dbReference>
<protein>
    <recommendedName>
        <fullName evidence="2">Replication factor A C-terminal domain-containing protein</fullName>
    </recommendedName>
</protein>
<dbReference type="AlphaFoldDB" id="A0A8S9FK36"/>